<keyword evidence="4" id="KW-1185">Reference proteome</keyword>
<dbReference type="AlphaFoldDB" id="A0ABD5S763"/>
<organism evidence="3 4">
    <name type="scientific">Halobium palmae</name>
    <dbReference type="NCBI Taxonomy" id="1776492"/>
    <lineage>
        <taxon>Archaea</taxon>
        <taxon>Methanobacteriati</taxon>
        <taxon>Methanobacteriota</taxon>
        <taxon>Stenosarchaea group</taxon>
        <taxon>Halobacteria</taxon>
        <taxon>Halobacteriales</taxon>
        <taxon>Haloferacaceae</taxon>
        <taxon>Halobium</taxon>
    </lineage>
</organism>
<sequence>MSNEHLPTADRLRPTAEDALRGDWWVVALVLFGVGDLGLTLFGLLTGTAVEAHPLVGRLVAGYGVWVLVPLKLAVLGLFYAVYRLAPREVRVGVPIGLSLL</sequence>
<feature type="domain" description="DUF5658" evidence="2">
    <location>
        <begin position="27"/>
        <end position="89"/>
    </location>
</feature>
<gene>
    <name evidence="3" type="ORF">ACFQE1_21955</name>
</gene>
<evidence type="ECO:0000313" key="4">
    <source>
        <dbReference type="Proteomes" id="UP001596328"/>
    </source>
</evidence>
<dbReference type="Pfam" id="PF18902">
    <property type="entry name" value="DUF5658"/>
    <property type="match status" value="1"/>
</dbReference>
<dbReference type="Proteomes" id="UP001596328">
    <property type="component" value="Unassembled WGS sequence"/>
</dbReference>
<proteinExistence type="predicted"/>
<evidence type="ECO:0000313" key="3">
    <source>
        <dbReference type="EMBL" id="MFC6726993.1"/>
    </source>
</evidence>
<keyword evidence="1" id="KW-0472">Membrane</keyword>
<comment type="caution">
    <text evidence="3">The sequence shown here is derived from an EMBL/GenBank/DDBJ whole genome shotgun (WGS) entry which is preliminary data.</text>
</comment>
<dbReference type="InterPro" id="IPR043717">
    <property type="entry name" value="DUF5658"/>
</dbReference>
<feature type="transmembrane region" description="Helical" evidence="1">
    <location>
        <begin position="24"/>
        <end position="47"/>
    </location>
</feature>
<name>A0ABD5S763_9EURY</name>
<keyword evidence="1" id="KW-1133">Transmembrane helix</keyword>
<reference evidence="3 4" key="1">
    <citation type="journal article" date="2019" name="Int. J. Syst. Evol. Microbiol.">
        <title>The Global Catalogue of Microorganisms (GCM) 10K type strain sequencing project: providing services to taxonomists for standard genome sequencing and annotation.</title>
        <authorList>
            <consortium name="The Broad Institute Genomics Platform"/>
            <consortium name="The Broad Institute Genome Sequencing Center for Infectious Disease"/>
            <person name="Wu L."/>
            <person name="Ma J."/>
        </authorList>
    </citation>
    <scope>NUCLEOTIDE SEQUENCE [LARGE SCALE GENOMIC DNA]</scope>
    <source>
        <strain evidence="3 4">NBRC 111368</strain>
    </source>
</reference>
<feature type="transmembrane region" description="Helical" evidence="1">
    <location>
        <begin position="59"/>
        <end position="83"/>
    </location>
</feature>
<evidence type="ECO:0000259" key="2">
    <source>
        <dbReference type="Pfam" id="PF18902"/>
    </source>
</evidence>
<protein>
    <recommendedName>
        <fullName evidence="2">DUF5658 domain-containing protein</fullName>
    </recommendedName>
</protein>
<dbReference type="EMBL" id="JBHSWU010001578">
    <property type="protein sequence ID" value="MFC6726993.1"/>
    <property type="molecule type" value="Genomic_DNA"/>
</dbReference>
<feature type="non-terminal residue" evidence="3">
    <location>
        <position position="101"/>
    </location>
</feature>
<keyword evidence="1" id="KW-0812">Transmembrane</keyword>
<accession>A0ABD5S763</accession>
<evidence type="ECO:0000256" key="1">
    <source>
        <dbReference type="SAM" id="Phobius"/>
    </source>
</evidence>